<keyword evidence="1" id="KW-0175">Coiled coil</keyword>
<dbReference type="EMBL" id="JALLPJ020000242">
    <property type="protein sequence ID" value="KAL3797694.1"/>
    <property type="molecule type" value="Genomic_DNA"/>
</dbReference>
<name>A0ABD3QBG5_9STRA</name>
<keyword evidence="3" id="KW-1185">Reference proteome</keyword>
<accession>A0ABD3QBG5</accession>
<comment type="caution">
    <text evidence="2">The sequence shown here is derived from an EMBL/GenBank/DDBJ whole genome shotgun (WGS) entry which is preliminary data.</text>
</comment>
<protein>
    <submittedName>
        <fullName evidence="2">Uncharacterized protein</fullName>
    </submittedName>
</protein>
<dbReference type="Proteomes" id="UP001530400">
    <property type="component" value="Unassembled WGS sequence"/>
</dbReference>
<proteinExistence type="predicted"/>
<reference evidence="2 3" key="1">
    <citation type="submission" date="2024-10" db="EMBL/GenBank/DDBJ databases">
        <title>Updated reference genomes for cyclostephanoid diatoms.</title>
        <authorList>
            <person name="Roberts W.R."/>
            <person name="Alverson A.J."/>
        </authorList>
    </citation>
    <scope>NUCLEOTIDE SEQUENCE [LARGE SCALE GENOMIC DNA]</scope>
    <source>
        <strain evidence="2 3">AJA010-31</strain>
    </source>
</reference>
<feature type="coiled-coil region" evidence="1">
    <location>
        <begin position="304"/>
        <end position="334"/>
    </location>
</feature>
<evidence type="ECO:0000256" key="1">
    <source>
        <dbReference type="SAM" id="Coils"/>
    </source>
</evidence>
<sequence length="1596" mass="177630">MAVSSGFHQVFIIMPTAEWDAEEPSTVVERFWRNIRLLSPELLAEQTRQELSMVGVETFSFDLVDDALSTGEQGESPPISVEAGTPRPVVKAWNEDKLVGLFQINRGTCRAAVGNDVAAAAGDFKACALPSIGEEGIRCASGTHVGERLKRKNPPSFTFVLAIPVPTGDGTVKHVFSRPVMEESDLVYMPPESPGYKNLMSCRMEPRMWKMLFELFPGADFMLPDVKPNAAAIPSVSFTASRTIPASAVPVSNAPISSRGGAPTFAFQGAAVSRRIGDPRLFTNRVPTANPESQSVWGELLAELRAMKTKVEELEAAQETLRDTREDLSRVAARSNFPTGTPGLPSVLSEAQLADIVRDVSQGLNLSGAITRTQLDEALRSVSPSPVIIQWLEVVEGEVLNNAGALPRLETRVALLEAARVSTSIEVGGHVFIDEASTDAWARSFADPNIIRFCPDFVSTFLLADPKFETVAGGLEQMAAVVKANFSSLDQATIGLSYAITYPPRILKSSDKPDAQLYDGMIWSPPFASFEVFEGAYNNGNGTLLRVKKALSTVAKAMENGIDFHFPVSTKPKANAVFKAQTRLSLIQCTEFMDSLAPLYKDLLGGGGTPKETWMSCAVYAMNVFKDVSTVRTQNSEASAGSMIWASLKTAELLKKYQHHNWIEHPKTSSIMARTSMRKDSKYIEELNSKLSAPTTILNRQLGDTEISAGTNALLHGEEIAVDILGQVGRADRSTVHVRVVGNDSMTWVDLCDKWGACVEAVVIDNAQLSAYLRSRYNCQVLLVSQGRKLPPHEPWHGIVFASACAEDVASLQTVFDAWLPGDMIIAVHGSCSRREVASLVPKHSTFYLYKISRARHSEFGGAMTSVWNFIHLARITPPISFNTLMTSEHYRQTLQASLDDTEGQSQDKFHFESCEGKDYIGNVMLLKTKTELRVYDADGLAPDLAALARKYPTRFLFFWVLAASVWKRGCRILRPVRLHELFAIWDFEGKLECQAISRSQSITLLLQRLNSPPGKLSRLLAHHVLQQKLDTSTDAPVPLVVPIKAGKSEDIPFSPMEQSAEVRAEAACPDDAEIDTSIWAPNDETLEQAHARAALRRLAVKWWSNYHVRLAESWLDSHKKDRANIQAVADCVRRIKACRYFKWVRGSRILFYRLPLEWQEEFRDGIKAWQIPGTILPVGRMQNIATDTREHRILTREKIFRMRFQWYLENRRVRLVIPRFTVPKADDVRVVWDSKANGHNACLWAPSFILGDFRDLEEITVNWLTLSVMAYLLAGSPDQDYTQDATEFIKSWQVDIDVAITGIQQQRILEWAKGPPDNPKSPYAFSKVVLNLPTSNTWDPLMPRVMRIRDDGKLAAAEGLGKEELGAEIRDESGLTDTQIQESMDAAEKLEEEDTSTATAVTDYPPLTKITEELQEHCEALLELFDGKLPREVFIRPACAYQYRYYVGDASREGLGGVTQFPDGSIRGRRGIWKKDFSVGGSNLRETVNQVNHLLREIRAGVHDGCAVWAFTDNGTWSMVWLKGLSTAKHLFELVLELKVECRNHEVYLFVCHISGTQMIATGLDGWSRGDFETGISLGYDLRTFLLLDTAVHWT</sequence>
<evidence type="ECO:0000313" key="2">
    <source>
        <dbReference type="EMBL" id="KAL3797694.1"/>
    </source>
</evidence>
<evidence type="ECO:0000313" key="3">
    <source>
        <dbReference type="Proteomes" id="UP001530400"/>
    </source>
</evidence>
<gene>
    <name evidence="2" type="ORF">ACHAWO_005300</name>
</gene>
<organism evidence="2 3">
    <name type="scientific">Cyclotella atomus</name>
    <dbReference type="NCBI Taxonomy" id="382360"/>
    <lineage>
        <taxon>Eukaryota</taxon>
        <taxon>Sar</taxon>
        <taxon>Stramenopiles</taxon>
        <taxon>Ochrophyta</taxon>
        <taxon>Bacillariophyta</taxon>
        <taxon>Coscinodiscophyceae</taxon>
        <taxon>Thalassiosirophycidae</taxon>
        <taxon>Stephanodiscales</taxon>
        <taxon>Stephanodiscaceae</taxon>
        <taxon>Cyclotella</taxon>
    </lineage>
</organism>